<sequence>MKHLPLSPQIFIKNRERFVKELKPGSIAIFNSNDEVPSNGDAIYTFVQNSDLYWLTGIEQEDTMLILFPNNPDEKYREVLVLLRPNETKEKWDGKRLRANEATEISGIKTIVWLDAIDALLQTWVHLADNVYLNTNENDRKGNLLETRDYRFAKEFMQRYPLHKYERSAKILKGIRAVKTAEEIEVMKEAIAVTESAFRRLLDFIHPGVMECEIEAAIVHEFLRKRCRGVAYNSIIASGDRARTLHYVFNNQECKDGELVLMDFGANYGGYNADLTRTVPVNGKFTPRQREVYNACLHLHNFAKGLLKPGISIVDYTDKVGDEATKQFIKIGLLNDEDVKNEDRENRAYRKYLYHGISHHLGVDVHDLGTRVEPIQAGMVFTVEPGIYIEEEEMGIRIENNLWITENGNVDLMENIPITVEEIEYLMQAKPTAK</sequence>
<evidence type="ECO:0000313" key="13">
    <source>
        <dbReference type="Proteomes" id="UP000321513"/>
    </source>
</evidence>
<evidence type="ECO:0000313" key="12">
    <source>
        <dbReference type="EMBL" id="GEO07675.1"/>
    </source>
</evidence>
<dbReference type="InterPro" id="IPR000994">
    <property type="entry name" value="Pept_M24"/>
</dbReference>
<keyword evidence="5" id="KW-0645">Protease</keyword>
<dbReference type="Gene3D" id="3.90.230.10">
    <property type="entry name" value="Creatinase/methionine aminopeptidase superfamily"/>
    <property type="match status" value="1"/>
</dbReference>
<evidence type="ECO:0000256" key="10">
    <source>
        <dbReference type="RuleBase" id="RU000590"/>
    </source>
</evidence>
<evidence type="ECO:0000256" key="9">
    <source>
        <dbReference type="ARBA" id="ARBA00023211"/>
    </source>
</evidence>
<dbReference type="InterPro" id="IPR052433">
    <property type="entry name" value="X-Pro_dipept-like"/>
</dbReference>
<protein>
    <recommendedName>
        <fullName evidence="4">Xaa-Pro aminopeptidase</fullName>
        <ecNumber evidence="4">3.4.11.9</ecNumber>
    </recommendedName>
</protein>
<comment type="similarity">
    <text evidence="3 10">Belongs to the peptidase M24B family.</text>
</comment>
<dbReference type="InterPro" id="IPR036005">
    <property type="entry name" value="Creatinase/aminopeptidase-like"/>
</dbReference>
<evidence type="ECO:0000256" key="7">
    <source>
        <dbReference type="ARBA" id="ARBA00022801"/>
    </source>
</evidence>
<dbReference type="EMBL" id="BJYT01000001">
    <property type="protein sequence ID" value="GEO07675.1"/>
    <property type="molecule type" value="Genomic_DNA"/>
</dbReference>
<feature type="domain" description="Aminopeptidase P N-terminal" evidence="11">
    <location>
        <begin position="6"/>
        <end position="142"/>
    </location>
</feature>
<comment type="caution">
    <text evidence="12">The sequence shown here is derived from an EMBL/GenBank/DDBJ whole genome shotgun (WGS) entry which is preliminary data.</text>
</comment>
<dbReference type="Gene3D" id="3.40.350.10">
    <property type="entry name" value="Creatinase/prolidase N-terminal domain"/>
    <property type="match status" value="1"/>
</dbReference>
<evidence type="ECO:0000256" key="4">
    <source>
        <dbReference type="ARBA" id="ARBA00012574"/>
    </source>
</evidence>
<dbReference type="Pfam" id="PF00557">
    <property type="entry name" value="Peptidase_M24"/>
    <property type="match status" value="1"/>
</dbReference>
<dbReference type="InterPro" id="IPR001131">
    <property type="entry name" value="Peptidase_M24B_aminopep-P_CS"/>
</dbReference>
<comment type="catalytic activity">
    <reaction evidence="1">
        <text>Release of any N-terminal amino acid, including proline, that is linked to proline, even from a dipeptide or tripeptide.</text>
        <dbReference type="EC" id="3.4.11.9"/>
    </reaction>
</comment>
<evidence type="ECO:0000256" key="5">
    <source>
        <dbReference type="ARBA" id="ARBA00022670"/>
    </source>
</evidence>
<keyword evidence="7" id="KW-0378">Hydrolase</keyword>
<dbReference type="GO" id="GO:0006508">
    <property type="term" value="P:proteolysis"/>
    <property type="evidence" value="ECO:0007669"/>
    <property type="project" value="UniProtKB-KW"/>
</dbReference>
<name>A0A512B6T9_9BACT</name>
<keyword evidence="6 10" id="KW-0479">Metal-binding</keyword>
<comment type="cofactor">
    <cofactor evidence="2">
        <name>Mn(2+)</name>
        <dbReference type="ChEBI" id="CHEBI:29035"/>
    </cofactor>
</comment>
<dbReference type="SMART" id="SM01011">
    <property type="entry name" value="AMP_N"/>
    <property type="match status" value="1"/>
</dbReference>
<proteinExistence type="inferred from homology"/>
<dbReference type="EC" id="3.4.11.9" evidence="4"/>
<dbReference type="GO" id="GO:0070006">
    <property type="term" value="F:metalloaminopeptidase activity"/>
    <property type="evidence" value="ECO:0007669"/>
    <property type="project" value="InterPro"/>
</dbReference>
<dbReference type="GO" id="GO:0030145">
    <property type="term" value="F:manganese ion binding"/>
    <property type="evidence" value="ECO:0007669"/>
    <property type="project" value="InterPro"/>
</dbReference>
<gene>
    <name evidence="12" type="primary">pepP</name>
    <name evidence="12" type="ORF">SAE01_01710</name>
</gene>
<dbReference type="AlphaFoldDB" id="A0A512B6T9"/>
<evidence type="ECO:0000256" key="2">
    <source>
        <dbReference type="ARBA" id="ARBA00001936"/>
    </source>
</evidence>
<dbReference type="PANTHER" id="PTHR43226">
    <property type="entry name" value="XAA-PRO AMINOPEPTIDASE 3"/>
    <property type="match status" value="1"/>
</dbReference>
<keyword evidence="13" id="KW-1185">Reference proteome</keyword>
<dbReference type="InterPro" id="IPR007865">
    <property type="entry name" value="Aminopep_P_N"/>
</dbReference>
<dbReference type="Pfam" id="PF05195">
    <property type="entry name" value="AMP_N"/>
    <property type="match status" value="1"/>
</dbReference>
<evidence type="ECO:0000259" key="11">
    <source>
        <dbReference type="SMART" id="SM01011"/>
    </source>
</evidence>
<dbReference type="SUPFAM" id="SSF53092">
    <property type="entry name" value="Creatinase/prolidase N-terminal domain"/>
    <property type="match status" value="1"/>
</dbReference>
<reference evidence="12 13" key="1">
    <citation type="submission" date="2019-07" db="EMBL/GenBank/DDBJ databases">
        <title>Whole genome shotgun sequence of Segetibacter aerophilus NBRC 106135.</title>
        <authorList>
            <person name="Hosoyama A."/>
            <person name="Uohara A."/>
            <person name="Ohji S."/>
            <person name="Ichikawa N."/>
        </authorList>
    </citation>
    <scope>NUCLEOTIDE SEQUENCE [LARGE SCALE GENOMIC DNA]</scope>
    <source>
        <strain evidence="12 13">NBRC 106135</strain>
    </source>
</reference>
<evidence type="ECO:0000256" key="8">
    <source>
        <dbReference type="ARBA" id="ARBA00023049"/>
    </source>
</evidence>
<evidence type="ECO:0000256" key="6">
    <source>
        <dbReference type="ARBA" id="ARBA00022723"/>
    </source>
</evidence>
<organism evidence="12 13">
    <name type="scientific">Segetibacter aerophilus</name>
    <dbReference type="NCBI Taxonomy" id="670293"/>
    <lineage>
        <taxon>Bacteria</taxon>
        <taxon>Pseudomonadati</taxon>
        <taxon>Bacteroidota</taxon>
        <taxon>Chitinophagia</taxon>
        <taxon>Chitinophagales</taxon>
        <taxon>Chitinophagaceae</taxon>
        <taxon>Segetibacter</taxon>
    </lineage>
</organism>
<dbReference type="PANTHER" id="PTHR43226:SF4">
    <property type="entry name" value="XAA-PRO AMINOPEPTIDASE 3"/>
    <property type="match status" value="1"/>
</dbReference>
<keyword evidence="8" id="KW-0482">Metalloprotease</keyword>
<dbReference type="PROSITE" id="PS00491">
    <property type="entry name" value="PROLINE_PEPTIDASE"/>
    <property type="match status" value="1"/>
</dbReference>
<accession>A0A512B6T9</accession>
<evidence type="ECO:0000256" key="1">
    <source>
        <dbReference type="ARBA" id="ARBA00001424"/>
    </source>
</evidence>
<dbReference type="OrthoDB" id="9806388at2"/>
<dbReference type="InterPro" id="IPR029149">
    <property type="entry name" value="Creatin/AminoP/Spt16_N"/>
</dbReference>
<dbReference type="Proteomes" id="UP000321513">
    <property type="component" value="Unassembled WGS sequence"/>
</dbReference>
<dbReference type="SUPFAM" id="SSF55920">
    <property type="entry name" value="Creatinase/aminopeptidase"/>
    <property type="match status" value="1"/>
</dbReference>
<keyword evidence="12" id="KW-0031">Aminopeptidase</keyword>
<dbReference type="RefSeq" id="WP_147201637.1">
    <property type="nucleotide sequence ID" value="NZ_BJYT01000001.1"/>
</dbReference>
<evidence type="ECO:0000256" key="3">
    <source>
        <dbReference type="ARBA" id="ARBA00008766"/>
    </source>
</evidence>
<keyword evidence="9" id="KW-0464">Manganese</keyword>